<feature type="chain" id="PRO_5040768168" description="CopC domain-containing protein" evidence="4">
    <location>
        <begin position="37"/>
        <end position="202"/>
    </location>
</feature>
<feature type="transmembrane region" description="Helical" evidence="3">
    <location>
        <begin position="176"/>
        <end position="196"/>
    </location>
</feature>
<evidence type="ECO:0000313" key="7">
    <source>
        <dbReference type="Proteomes" id="UP001144396"/>
    </source>
</evidence>
<keyword evidence="3" id="KW-0812">Transmembrane</keyword>
<dbReference type="GO" id="GO:0046688">
    <property type="term" value="P:response to copper ion"/>
    <property type="evidence" value="ECO:0007669"/>
    <property type="project" value="InterPro"/>
</dbReference>
<dbReference type="EMBL" id="BSDP01000001">
    <property type="protein sequence ID" value="GLI27831.1"/>
    <property type="molecule type" value="Genomic_DNA"/>
</dbReference>
<evidence type="ECO:0000259" key="5">
    <source>
        <dbReference type="Pfam" id="PF04234"/>
    </source>
</evidence>
<comment type="caution">
    <text evidence="6">The sequence shown here is derived from an EMBL/GenBank/DDBJ whole genome shotgun (WGS) entry which is preliminary data.</text>
</comment>
<evidence type="ECO:0000256" key="1">
    <source>
        <dbReference type="ARBA" id="ARBA00022729"/>
    </source>
</evidence>
<evidence type="ECO:0000256" key="4">
    <source>
        <dbReference type="SAM" id="SignalP"/>
    </source>
</evidence>
<dbReference type="Proteomes" id="UP001144396">
    <property type="component" value="Unassembled WGS sequence"/>
</dbReference>
<sequence>MTSAQPRLAGRRIVGGLLGAAAALALALLPAMPAAAHNSPIAWSPEPDSTVTEQPGTISVTTNDDLLDLGNGGIVQVVGPDGLRYGDGCGTVEGPTVELATLLGEPGEYTVAWQAVSTDGHPISGEFAFTWAPADGVELGAGSDADFACGATTTVDEADAAESAADESGPLVPEEALWIGGAVLAIGAAVGVTLLLTRRKSD</sequence>
<feature type="domain" description="CopC" evidence="5">
    <location>
        <begin position="37"/>
        <end position="130"/>
    </location>
</feature>
<dbReference type="InterPro" id="IPR006311">
    <property type="entry name" value="TAT_signal"/>
</dbReference>
<reference evidence="6" key="1">
    <citation type="submission" date="2022-12" db="EMBL/GenBank/DDBJ databases">
        <title>Reference genome sequencing for broad-spectrum identification of bacterial and archaeal isolates by mass spectrometry.</title>
        <authorList>
            <person name="Sekiguchi Y."/>
            <person name="Tourlousse D.M."/>
        </authorList>
    </citation>
    <scope>NUCLEOTIDE SEQUENCE</scope>
    <source>
        <strain evidence="6">14</strain>
    </source>
</reference>
<dbReference type="AlphaFoldDB" id="A0A9W6CXI1"/>
<keyword evidence="1 4" id="KW-0732">Signal</keyword>
<feature type="signal peptide" evidence="4">
    <location>
        <begin position="1"/>
        <end position="36"/>
    </location>
</feature>
<protein>
    <recommendedName>
        <fullName evidence="5">CopC domain-containing protein</fullName>
    </recommendedName>
</protein>
<evidence type="ECO:0000256" key="3">
    <source>
        <dbReference type="SAM" id="Phobius"/>
    </source>
</evidence>
<keyword evidence="3" id="KW-0472">Membrane</keyword>
<proteinExistence type="predicted"/>
<gene>
    <name evidence="6" type="ORF">ARHIZOSPH14_20730</name>
</gene>
<dbReference type="GO" id="GO:0005507">
    <property type="term" value="F:copper ion binding"/>
    <property type="evidence" value="ECO:0007669"/>
    <property type="project" value="InterPro"/>
</dbReference>
<evidence type="ECO:0000313" key="6">
    <source>
        <dbReference type="EMBL" id="GLI27831.1"/>
    </source>
</evidence>
<accession>A0A9W6CXI1</accession>
<dbReference type="InterPro" id="IPR014756">
    <property type="entry name" value="Ig_E-set"/>
</dbReference>
<dbReference type="PROSITE" id="PS51318">
    <property type="entry name" value="TAT"/>
    <property type="match status" value="1"/>
</dbReference>
<dbReference type="GO" id="GO:0042597">
    <property type="term" value="C:periplasmic space"/>
    <property type="evidence" value="ECO:0007669"/>
    <property type="project" value="InterPro"/>
</dbReference>
<keyword evidence="2" id="KW-0186">Copper</keyword>
<dbReference type="RefSeq" id="WP_281884697.1">
    <property type="nucleotide sequence ID" value="NZ_BSDP01000001.1"/>
</dbReference>
<name>A0A9W6CXI1_9MICO</name>
<dbReference type="InterPro" id="IPR014755">
    <property type="entry name" value="Cu-Rt/internalin_Ig-like"/>
</dbReference>
<dbReference type="Gene3D" id="2.60.40.1220">
    <property type="match status" value="1"/>
</dbReference>
<evidence type="ECO:0000256" key="2">
    <source>
        <dbReference type="ARBA" id="ARBA00023008"/>
    </source>
</evidence>
<dbReference type="InterPro" id="IPR007348">
    <property type="entry name" value="CopC_dom"/>
</dbReference>
<keyword evidence="7" id="KW-1185">Reference proteome</keyword>
<keyword evidence="3" id="KW-1133">Transmembrane helix</keyword>
<organism evidence="6 7">
    <name type="scientific">Agromyces rhizosphaerae</name>
    <dbReference type="NCBI Taxonomy" id="88374"/>
    <lineage>
        <taxon>Bacteria</taxon>
        <taxon>Bacillati</taxon>
        <taxon>Actinomycetota</taxon>
        <taxon>Actinomycetes</taxon>
        <taxon>Micrococcales</taxon>
        <taxon>Microbacteriaceae</taxon>
        <taxon>Agromyces</taxon>
    </lineage>
</organism>
<dbReference type="SUPFAM" id="SSF81296">
    <property type="entry name" value="E set domains"/>
    <property type="match status" value="1"/>
</dbReference>
<dbReference type="Pfam" id="PF04234">
    <property type="entry name" value="CopC"/>
    <property type="match status" value="1"/>
</dbReference>